<evidence type="ECO:0000256" key="5">
    <source>
        <dbReference type="ARBA" id="ARBA00022737"/>
    </source>
</evidence>
<evidence type="ECO:0000256" key="8">
    <source>
        <dbReference type="SAM" id="MobiDB-lite"/>
    </source>
</evidence>
<evidence type="ECO:0000313" key="11">
    <source>
        <dbReference type="Proteomes" id="UP000007350"/>
    </source>
</evidence>
<dbReference type="PROSITE" id="PS50166">
    <property type="entry name" value="IMPORTIN_B_NT"/>
    <property type="match status" value="1"/>
</dbReference>
<evidence type="ECO:0000256" key="1">
    <source>
        <dbReference type="ARBA" id="ARBA00004123"/>
    </source>
</evidence>
<dbReference type="PANTHER" id="PTHR10527">
    <property type="entry name" value="IMPORTIN BETA"/>
    <property type="match status" value="1"/>
</dbReference>
<keyword evidence="3" id="KW-0813">Transport</keyword>
<reference evidence="10 11" key="1">
    <citation type="journal article" date="2012" name="BMC Genomics">
        <title>Comparative genomic analysis of human infective Trypanosoma cruzi lineages with the bat-restricted subspecies T. cruzi marinkellei.</title>
        <authorList>
            <person name="Franzen O."/>
            <person name="Talavera-Lopez C."/>
            <person name="Ochaya S."/>
            <person name="Butler C.E."/>
            <person name="Messenger L.A."/>
            <person name="Lewis M.D."/>
            <person name="Llewellyn M.S."/>
            <person name="Marinkelle C.J."/>
            <person name="Tyler K.M."/>
            <person name="Miles M.A."/>
            <person name="Andersson B."/>
        </authorList>
    </citation>
    <scope>NUCLEOTIDE SEQUENCE [LARGE SCALE GENOMIC DNA]</scope>
    <source>
        <strain evidence="10 11">B7</strain>
    </source>
</reference>
<evidence type="ECO:0000256" key="3">
    <source>
        <dbReference type="ARBA" id="ARBA00022448"/>
    </source>
</evidence>
<dbReference type="EMBL" id="AHKC01009255">
    <property type="protein sequence ID" value="EKF33429.1"/>
    <property type="molecule type" value="Genomic_DNA"/>
</dbReference>
<sequence length="1138" mass="125587">MAGTPTDISLGLEQLHGMLHTILHSTDNNERRSVESTVVRALNDSSNLMLLVRLVQDVQSVSAGVRQLAAVLLRKKIFSLWRAIPVESRAELKHILLAQIGIEPVRVVRFALAHVISRLARAEFLEPDEGWSELQVAIRTAMEDPRGDMRELAMVLAYSIAEVVGECGDLNTLVTEAVLQGMTDAEVRVQRAALKAMGALLLFVDAQEEDRVVVEKKKHERGKLLQHLIPRCLELLAVYGPLEERTNVCVDVLDLLEQLVEDLSVKKNEGILRTLGLEMISVLCNSVNRPRVRQNSSEVLVTLVNLKPRFVTTTLLEPMVSACVQVMGEDGTISLPEEVTRLEDSEMDITNDNNNEDAEMLHVNPPCMYAGRLLSILATKVSAKAFTNALLPFVMRVSESQQGGPLERKAAILSLACLAEGNPGFLRRKVTYVLKLTHDFLCDSSPIPREAAAFSLTYFCTHLQPEVLTHHRELFHMLVPLLRDENDGVRRRVAGAIDTLCEHVLEDVEPYVSLVLPAVLEAIGRSSLETQRALCGVISSLASTRCPSFQVHAAQCLELLKTPLTMTSPETVLLRAKATEAVGIIANAIGKEKFMPFFSFFFDRVVDNFHTRQAELREESFGFLSNICEVLRVDFIPYLNDSISSALETINEDRIHYENKHPLAEGCISNVNIKNSNAKNGDEDNEESEEESDAEEIHARVRTADVEEKSSAVYFIGVCAEVLLADFGMSWIDVCWPALSDLNGHFHSGIRCSALMALAKITKAAQGSEPVVMSTTHDTLNSHARRLLDSLVNDTLFPCIHADTDKEVVASACDAFALLFDYFGSQTMIAGVDVFLESVKTLLRQGTACQLSNEDDDDDEEEEECSPTGDKAVDLGEDHDGVLMDAVCDMIESFAKAYGTSFKPYFDVIFPFLLPYAADNRPSEDVVMATGCIATIMEAMGSASEPYIEDAVALALHLIETTDESSAKANCAYLLRVLVECCPGRFDNVSTINPLLQALWGIAGSEDEIPAAVDNAVSATCTMVRCLSATTITLPTVVPALLERIPMRVDRTENANAIRTIIHFLTSRREFTKTQIWTAMVRCVATLLAALTVDEEQKQLLVVQGVIPFIDSCRTEWRETCAQLPVELQAALERYGCC</sequence>
<keyword evidence="11" id="KW-1185">Reference proteome</keyword>
<evidence type="ECO:0000256" key="7">
    <source>
        <dbReference type="ARBA" id="ARBA00023242"/>
    </source>
</evidence>
<gene>
    <name evidence="10" type="ORF">MOQ_002705</name>
</gene>
<dbReference type="InterPro" id="IPR011989">
    <property type="entry name" value="ARM-like"/>
</dbReference>
<evidence type="ECO:0000259" key="9">
    <source>
        <dbReference type="PROSITE" id="PS50166"/>
    </source>
</evidence>
<keyword evidence="7" id="KW-0539">Nucleus</keyword>
<dbReference type="InterPro" id="IPR016024">
    <property type="entry name" value="ARM-type_fold"/>
</dbReference>
<dbReference type="InterPro" id="IPR057672">
    <property type="entry name" value="TPR_IPO4/5"/>
</dbReference>
<dbReference type="GO" id="GO:0005737">
    <property type="term" value="C:cytoplasm"/>
    <property type="evidence" value="ECO:0007669"/>
    <property type="project" value="UniProtKB-SubCell"/>
</dbReference>
<accession>K2N622</accession>
<feature type="compositionally biased region" description="Acidic residues" evidence="8">
    <location>
        <begin position="683"/>
        <end position="694"/>
    </location>
</feature>
<evidence type="ECO:0000256" key="6">
    <source>
        <dbReference type="ARBA" id="ARBA00022927"/>
    </source>
</evidence>
<comment type="caution">
    <text evidence="10">The sequence shown here is derived from an EMBL/GenBank/DDBJ whole genome shotgun (WGS) entry which is preliminary data.</text>
</comment>
<proteinExistence type="predicted"/>
<feature type="compositionally biased region" description="Acidic residues" evidence="8">
    <location>
        <begin position="853"/>
        <end position="865"/>
    </location>
</feature>
<organism evidence="10 11">
    <name type="scientific">Trypanosoma cruzi marinkellei</name>
    <dbReference type="NCBI Taxonomy" id="85056"/>
    <lineage>
        <taxon>Eukaryota</taxon>
        <taxon>Discoba</taxon>
        <taxon>Euglenozoa</taxon>
        <taxon>Kinetoplastea</taxon>
        <taxon>Metakinetoplastina</taxon>
        <taxon>Trypanosomatida</taxon>
        <taxon>Trypanosomatidae</taxon>
        <taxon>Trypanosoma</taxon>
        <taxon>Schizotrypanum</taxon>
    </lineage>
</organism>
<dbReference type="Pfam" id="PF03810">
    <property type="entry name" value="IBN_N"/>
    <property type="match status" value="1"/>
</dbReference>
<protein>
    <recommendedName>
        <fullName evidence="9">Importin N-terminal domain-containing protein</fullName>
    </recommendedName>
</protein>
<feature type="region of interest" description="Disordered" evidence="8">
    <location>
        <begin position="675"/>
        <end position="696"/>
    </location>
</feature>
<keyword evidence="4" id="KW-0963">Cytoplasm</keyword>
<keyword evidence="6" id="KW-0653">Protein transport</keyword>
<keyword evidence="5" id="KW-0677">Repeat</keyword>
<dbReference type="OrthoDB" id="7862313at2759"/>
<dbReference type="InterPro" id="IPR040122">
    <property type="entry name" value="Importin_beta"/>
</dbReference>
<dbReference type="GO" id="GO:0031267">
    <property type="term" value="F:small GTPase binding"/>
    <property type="evidence" value="ECO:0007669"/>
    <property type="project" value="InterPro"/>
</dbReference>
<feature type="region of interest" description="Disordered" evidence="8">
    <location>
        <begin position="851"/>
        <end position="872"/>
    </location>
</feature>
<comment type="subcellular location">
    <subcellularLocation>
        <location evidence="2">Cytoplasm</location>
    </subcellularLocation>
    <subcellularLocation>
        <location evidence="1">Nucleus</location>
    </subcellularLocation>
</comment>
<feature type="domain" description="Importin N-terminal" evidence="9">
    <location>
        <begin position="34"/>
        <end position="102"/>
    </location>
</feature>
<dbReference type="Pfam" id="PF25780">
    <property type="entry name" value="TPR_IPO5"/>
    <property type="match status" value="1"/>
</dbReference>
<dbReference type="AlphaFoldDB" id="K2N622"/>
<dbReference type="Gene3D" id="1.25.10.10">
    <property type="entry name" value="Leucine-rich Repeat Variant"/>
    <property type="match status" value="1"/>
</dbReference>
<dbReference type="Proteomes" id="UP000007350">
    <property type="component" value="Unassembled WGS sequence"/>
</dbReference>
<evidence type="ECO:0000256" key="2">
    <source>
        <dbReference type="ARBA" id="ARBA00004496"/>
    </source>
</evidence>
<name>K2N622_TRYCR</name>
<evidence type="ECO:0000256" key="4">
    <source>
        <dbReference type="ARBA" id="ARBA00022490"/>
    </source>
</evidence>
<dbReference type="SUPFAM" id="SSF48371">
    <property type="entry name" value="ARM repeat"/>
    <property type="match status" value="2"/>
</dbReference>
<dbReference type="InterPro" id="IPR001494">
    <property type="entry name" value="Importin-beta_N"/>
</dbReference>
<evidence type="ECO:0000313" key="10">
    <source>
        <dbReference type="EMBL" id="EKF33429.1"/>
    </source>
</evidence>
<dbReference type="GO" id="GO:0006606">
    <property type="term" value="P:protein import into nucleus"/>
    <property type="evidence" value="ECO:0007669"/>
    <property type="project" value="InterPro"/>
</dbReference>